<dbReference type="GO" id="GO:0016874">
    <property type="term" value="F:ligase activity"/>
    <property type="evidence" value="ECO:0007669"/>
    <property type="project" value="UniProtKB-KW"/>
</dbReference>
<keyword evidence="1 2" id="KW-0378">Hydrolase</keyword>
<name>A0A166CIH2_9EURY</name>
<dbReference type="InterPro" id="IPR009097">
    <property type="entry name" value="Cyclic_Pdiesterase"/>
</dbReference>
<dbReference type="GO" id="GO:0004113">
    <property type="term" value="F:2',3'-cyclic-nucleotide 3'-phosphodiesterase activity"/>
    <property type="evidence" value="ECO:0007669"/>
    <property type="project" value="InterPro"/>
</dbReference>
<keyword evidence="5" id="KW-1185">Reference proteome</keyword>
<evidence type="ECO:0000259" key="3">
    <source>
        <dbReference type="Pfam" id="PF02834"/>
    </source>
</evidence>
<comment type="caution">
    <text evidence="4">The sequence shown here is derived from an EMBL/GenBank/DDBJ whole genome shotgun (WGS) entry which is preliminary data.</text>
</comment>
<dbReference type="HAMAP" id="MF_01940">
    <property type="entry name" value="RNA_CPDase"/>
    <property type="match status" value="1"/>
</dbReference>
<keyword evidence="4" id="KW-0436">Ligase</keyword>
<comment type="similarity">
    <text evidence="2">Belongs to the 2H phosphoesterase superfamily. ThpR family.</text>
</comment>
<dbReference type="InterPro" id="IPR004175">
    <property type="entry name" value="RNA_CPDase"/>
</dbReference>
<dbReference type="InterPro" id="IPR014051">
    <property type="entry name" value="Phosphoesterase_HXTX"/>
</dbReference>
<proteinExistence type="inferred from homology"/>
<feature type="short sequence motif" description="HXTX 1" evidence="2">
    <location>
        <begin position="43"/>
        <end position="46"/>
    </location>
</feature>
<feature type="domain" description="Phosphoesterase HXTX" evidence="3">
    <location>
        <begin position="10"/>
        <end position="94"/>
    </location>
</feature>
<dbReference type="EC" id="3.1.4.58" evidence="2"/>
<gene>
    <name evidence="4" type="primary">ligT</name>
    <name evidence="4" type="ORF">MBCUR_04350</name>
</gene>
<dbReference type="Gene3D" id="3.90.1140.10">
    <property type="entry name" value="Cyclic phosphodiesterase"/>
    <property type="match status" value="1"/>
</dbReference>
<reference evidence="4 5" key="1">
    <citation type="submission" date="2016-04" db="EMBL/GenBank/DDBJ databases">
        <title>Genome sequence of Methanobrevibacter curvatus DSM 11111.</title>
        <authorList>
            <person name="Poehlein A."/>
            <person name="Seedorf H."/>
            <person name="Daniel R."/>
        </authorList>
    </citation>
    <scope>NUCLEOTIDE SEQUENCE [LARGE SCALE GENOMIC DNA]</scope>
    <source>
        <strain evidence="4 5">DSM 11111</strain>
    </source>
</reference>
<dbReference type="Pfam" id="PF02834">
    <property type="entry name" value="LigT_PEase"/>
    <property type="match status" value="2"/>
</dbReference>
<accession>A0A166CIH2</accession>
<feature type="domain" description="Phosphoesterase HXTX" evidence="3">
    <location>
        <begin position="100"/>
        <end position="177"/>
    </location>
</feature>
<dbReference type="Proteomes" id="UP000077245">
    <property type="component" value="Unassembled WGS sequence"/>
</dbReference>
<evidence type="ECO:0000313" key="4">
    <source>
        <dbReference type="EMBL" id="KZX14543.1"/>
    </source>
</evidence>
<dbReference type="PATRIC" id="fig|49547.3.peg.452"/>
<dbReference type="NCBIfam" id="TIGR02258">
    <property type="entry name" value="2_5_ligase"/>
    <property type="match status" value="1"/>
</dbReference>
<dbReference type="GO" id="GO:0008664">
    <property type="term" value="F:RNA 2',3'-cyclic 3'-phosphodiesterase activity"/>
    <property type="evidence" value="ECO:0007669"/>
    <property type="project" value="UniProtKB-EC"/>
</dbReference>
<evidence type="ECO:0000256" key="1">
    <source>
        <dbReference type="ARBA" id="ARBA00022801"/>
    </source>
</evidence>
<dbReference type="PANTHER" id="PTHR35561">
    <property type="entry name" value="RNA 2',3'-CYCLIC PHOSPHODIESTERASE"/>
    <property type="match status" value="1"/>
</dbReference>
<evidence type="ECO:0000256" key="2">
    <source>
        <dbReference type="HAMAP-Rule" id="MF_01940"/>
    </source>
</evidence>
<dbReference type="RefSeq" id="WP_067089627.1">
    <property type="nucleotide sequence ID" value="NZ_LWMV01000083.1"/>
</dbReference>
<organism evidence="4 5">
    <name type="scientific">Methanobrevibacter curvatus</name>
    <dbReference type="NCBI Taxonomy" id="49547"/>
    <lineage>
        <taxon>Archaea</taxon>
        <taxon>Methanobacteriati</taxon>
        <taxon>Methanobacteriota</taxon>
        <taxon>Methanomada group</taxon>
        <taxon>Methanobacteria</taxon>
        <taxon>Methanobacteriales</taxon>
        <taxon>Methanobacteriaceae</taxon>
        <taxon>Methanobrevibacter</taxon>
    </lineage>
</organism>
<comment type="catalytic activity">
    <reaction evidence="2">
        <text>a 3'-end 2',3'-cyclophospho-ribonucleotide-RNA + H2O = a 3'-end 2'-phospho-ribonucleotide-RNA + H(+)</text>
        <dbReference type="Rhea" id="RHEA:11828"/>
        <dbReference type="Rhea" id="RHEA-COMP:10464"/>
        <dbReference type="Rhea" id="RHEA-COMP:17353"/>
        <dbReference type="ChEBI" id="CHEBI:15377"/>
        <dbReference type="ChEBI" id="CHEBI:15378"/>
        <dbReference type="ChEBI" id="CHEBI:83064"/>
        <dbReference type="ChEBI" id="CHEBI:173113"/>
        <dbReference type="EC" id="3.1.4.58"/>
    </reaction>
</comment>
<comment type="function">
    <text evidence="2">Hydrolyzes RNA 2',3'-cyclic phosphodiester to an RNA 2'-phosphomonoester.</text>
</comment>
<dbReference type="EMBL" id="LWMV01000083">
    <property type="protein sequence ID" value="KZX14543.1"/>
    <property type="molecule type" value="Genomic_DNA"/>
</dbReference>
<dbReference type="PANTHER" id="PTHR35561:SF1">
    <property type="entry name" value="RNA 2',3'-CYCLIC PHOSPHODIESTERASE"/>
    <property type="match status" value="1"/>
</dbReference>
<protein>
    <recommendedName>
        <fullName evidence="2">RNA 2',3'-cyclic phosphodiesterase</fullName>
        <shortName evidence="2">RNA 2',3'-CPDase</shortName>
        <ecNumber evidence="2">3.1.4.58</ecNumber>
    </recommendedName>
</protein>
<feature type="short sequence motif" description="HXTX 2" evidence="2">
    <location>
        <begin position="128"/>
        <end position="131"/>
    </location>
</feature>
<dbReference type="SUPFAM" id="SSF55144">
    <property type="entry name" value="LigT-like"/>
    <property type="match status" value="1"/>
</dbReference>
<feature type="active site" description="Proton donor" evidence="2">
    <location>
        <position position="43"/>
    </location>
</feature>
<evidence type="ECO:0000313" key="5">
    <source>
        <dbReference type="Proteomes" id="UP000077245"/>
    </source>
</evidence>
<dbReference type="OrthoDB" id="44091at2157"/>
<feature type="active site" description="Proton acceptor" evidence="2">
    <location>
        <position position="128"/>
    </location>
</feature>
<dbReference type="AlphaFoldDB" id="A0A166CIH2"/>
<sequence>MSKFRAFLAIDVDDEIKNQIKIFQDKLKKLDNNLKYVNLDNLHLTLKFFGDIDVEKEKEIKIAISKIIPNQNSFNLKISSSGVFPNENYIKVLWVGVKENVSLIELYKNLDNEFNKLGFKKEKSYSSHLTVARIKKTNKKKEILDILNEFKNHKFGDIKVNKIILKESKLTSKGSIYTDREIFEL</sequence>
<dbReference type="STRING" id="49547.MBCUR_04350"/>